<accession>A0A149PJI7</accession>
<evidence type="ECO:0000313" key="1">
    <source>
        <dbReference type="EMBL" id="KXU85056.1"/>
    </source>
</evidence>
<protein>
    <submittedName>
        <fullName evidence="1">Panthothenate synthetase</fullName>
    </submittedName>
</protein>
<comment type="caution">
    <text evidence="1">The sequence shown here is derived from an EMBL/GenBank/DDBJ whole genome shotgun (WGS) entry which is preliminary data.</text>
</comment>
<dbReference type="Proteomes" id="UP000075613">
    <property type="component" value="Unassembled WGS sequence"/>
</dbReference>
<gene>
    <name evidence="1" type="ORF">CI15_22505</name>
</gene>
<organism evidence="1 2">
    <name type="scientific">Paraburkholderia monticola</name>
    <dbReference type="NCBI Taxonomy" id="1399968"/>
    <lineage>
        <taxon>Bacteria</taxon>
        <taxon>Pseudomonadati</taxon>
        <taxon>Pseudomonadota</taxon>
        <taxon>Betaproteobacteria</taxon>
        <taxon>Burkholderiales</taxon>
        <taxon>Burkholderiaceae</taxon>
        <taxon>Paraburkholderia</taxon>
    </lineage>
</organism>
<reference evidence="1 2" key="1">
    <citation type="journal article" date="2015" name="Int. J. Syst. Evol. Microbiol.">
        <title>Burkholderia monticola sp. nov., isolated from mountain soil.</title>
        <authorList>
            <person name="Baek I."/>
            <person name="Seo B."/>
            <person name="Lee I."/>
            <person name="Yi H."/>
            <person name="Chun J."/>
        </authorList>
    </citation>
    <scope>NUCLEOTIDE SEQUENCE [LARGE SCALE GENOMIC DNA]</scope>
    <source>
        <strain evidence="1 2">JC2948</strain>
    </source>
</reference>
<dbReference type="STRING" id="1399968.CI15_22505"/>
<dbReference type="EMBL" id="LRBG01000035">
    <property type="protein sequence ID" value="KXU85056.1"/>
    <property type="molecule type" value="Genomic_DNA"/>
</dbReference>
<dbReference type="AlphaFoldDB" id="A0A149PJI7"/>
<dbReference type="RefSeq" id="WP_062131253.1">
    <property type="nucleotide sequence ID" value="NZ_LRBG01000035.1"/>
</dbReference>
<keyword evidence="2" id="KW-1185">Reference proteome</keyword>
<dbReference type="OrthoDB" id="120749at2"/>
<sequence length="101" mass="11351">MRMLLNIQIPNEPFNTLVREGRVGALMRQILDDMKPEAIYFTEQQGKRGAVAVVNIDDPSAIPALAEPWFLKLNADCELRIAMLPEDLMKAGLDALGDKWK</sequence>
<proteinExistence type="predicted"/>
<name>A0A149PJI7_9BURK</name>
<evidence type="ECO:0000313" key="2">
    <source>
        <dbReference type="Proteomes" id="UP000075613"/>
    </source>
</evidence>